<name>D7VR71_SPHSI</name>
<keyword evidence="1" id="KW-0812">Transmembrane</keyword>
<comment type="caution">
    <text evidence="2">The sequence shown here is derived from an EMBL/GenBank/DDBJ whole genome shotgun (WGS) entry which is preliminary data.</text>
</comment>
<feature type="transmembrane region" description="Helical" evidence="1">
    <location>
        <begin position="35"/>
        <end position="55"/>
    </location>
</feature>
<reference evidence="2" key="1">
    <citation type="submission" date="2010-07" db="EMBL/GenBank/DDBJ databases">
        <authorList>
            <person name="Muzny D."/>
            <person name="Qin X."/>
            <person name="Buhay C."/>
            <person name="Dugan-Rocha S."/>
            <person name="Ding Y."/>
            <person name="Chen G."/>
            <person name="Hawes A."/>
            <person name="Holder M."/>
            <person name="Jhangiani S."/>
            <person name="Johnson A."/>
            <person name="Khan Z."/>
            <person name="Li Z."/>
            <person name="Liu W."/>
            <person name="Liu X."/>
            <person name="Perez L."/>
            <person name="Shen H."/>
            <person name="Wang Q."/>
            <person name="Watt J."/>
            <person name="Xi L."/>
            <person name="Xin Y."/>
            <person name="Zhou J."/>
            <person name="Deng J."/>
            <person name="Jiang H."/>
            <person name="Liu Y."/>
            <person name="Qu J."/>
            <person name="Song X.-Z."/>
            <person name="Zhang L."/>
            <person name="Villasana D."/>
            <person name="Johnson A."/>
            <person name="Liu J."/>
            <person name="Liyanage D."/>
            <person name="Lorensuhewa L."/>
            <person name="Robinson T."/>
            <person name="Song A."/>
            <person name="Song B.-B."/>
            <person name="Dinh H."/>
            <person name="Thornton R."/>
            <person name="Coyle M."/>
            <person name="Francisco L."/>
            <person name="Jackson L."/>
            <person name="Javaid M."/>
            <person name="Korchina V."/>
            <person name="Kovar C."/>
            <person name="Mata R."/>
            <person name="Mathew T."/>
            <person name="Ngo R."/>
            <person name="Nguyen L."/>
            <person name="Nguyen N."/>
            <person name="Okwuonu G."/>
            <person name="Ongeri F."/>
            <person name="Pham C."/>
            <person name="Simmons D."/>
            <person name="Wilczek-Boney K."/>
            <person name="Hale W."/>
            <person name="Jakkamsetti A."/>
            <person name="Pham P."/>
            <person name="Ruth R."/>
            <person name="San Lucas F."/>
            <person name="Warren J."/>
            <person name="Zhang J."/>
            <person name="Zhao Z."/>
            <person name="Zhou C."/>
            <person name="Zhu D."/>
            <person name="Lee S."/>
            <person name="Bess C."/>
            <person name="Blankenburg K."/>
            <person name="Forbes L."/>
            <person name="Fu Q."/>
            <person name="Gubbala S."/>
            <person name="Hirani K."/>
            <person name="Jayaseelan J.C."/>
            <person name="Lara F."/>
            <person name="Munidasa M."/>
            <person name="Palculict T."/>
            <person name="Patil S."/>
            <person name="Pu L.-L."/>
            <person name="Saada N."/>
            <person name="Tang L."/>
            <person name="Weissenberger G."/>
            <person name="Zhu Y."/>
            <person name="Hemphill L."/>
            <person name="Shang Y."/>
            <person name="Youmans B."/>
            <person name="Ayvaz T."/>
            <person name="Ross M."/>
            <person name="Santibanez J."/>
            <person name="Aqrawi P."/>
            <person name="Gross S."/>
            <person name="Joshi V."/>
            <person name="Fowler G."/>
            <person name="Nazareth L."/>
            <person name="Reid J."/>
            <person name="Worley K."/>
            <person name="Petrosino J."/>
            <person name="Highlander S."/>
            <person name="Gibbs R."/>
        </authorList>
    </citation>
    <scope>NUCLEOTIDE SEQUENCE [LARGE SCALE GENOMIC DNA]</scope>
    <source>
        <strain evidence="2">ATCC 33861</strain>
    </source>
</reference>
<keyword evidence="1" id="KW-1133">Transmembrane helix</keyword>
<dbReference type="EMBL" id="ACHA02000012">
    <property type="protein sequence ID" value="EFK56272.1"/>
    <property type="molecule type" value="Genomic_DNA"/>
</dbReference>
<organism evidence="2 3">
    <name type="scientific">Sphingobacterium spiritivorum ATCC 33861</name>
    <dbReference type="NCBI Taxonomy" id="525373"/>
    <lineage>
        <taxon>Bacteria</taxon>
        <taxon>Pseudomonadati</taxon>
        <taxon>Bacteroidota</taxon>
        <taxon>Sphingobacteriia</taxon>
        <taxon>Sphingobacteriales</taxon>
        <taxon>Sphingobacteriaceae</taxon>
        <taxon>Sphingobacterium</taxon>
    </lineage>
</organism>
<proteinExistence type="predicted"/>
<keyword evidence="1" id="KW-0472">Membrane</keyword>
<sequence>MLWFGCDKNEFPQYAVLGGNFNKSFLMSQPDFQHLLYFLLRIGGMLQVLCYCCALNRFRELRNRLCIG</sequence>
<evidence type="ECO:0000256" key="1">
    <source>
        <dbReference type="SAM" id="Phobius"/>
    </source>
</evidence>
<evidence type="ECO:0000313" key="3">
    <source>
        <dbReference type="Proteomes" id="UP000006258"/>
    </source>
</evidence>
<accession>D7VR71</accession>
<dbReference type="AlphaFoldDB" id="D7VR71"/>
<dbReference type="Proteomes" id="UP000006258">
    <property type="component" value="Unassembled WGS sequence"/>
</dbReference>
<keyword evidence="3" id="KW-1185">Reference proteome</keyword>
<evidence type="ECO:0000313" key="2">
    <source>
        <dbReference type="EMBL" id="EFK56272.1"/>
    </source>
</evidence>
<dbReference type="STRING" id="525373.HMPREF0766_13475"/>
<protein>
    <submittedName>
        <fullName evidence="2">Uncharacterized protein</fullName>
    </submittedName>
</protein>
<dbReference type="HOGENOM" id="CLU_2791856_0_0_10"/>
<gene>
    <name evidence="2" type="ORF">HMPREF0766_13475</name>
</gene>